<feature type="domain" description="Acyl-CoA thioesterase-like C-terminal" evidence="2">
    <location>
        <begin position="186"/>
        <end position="334"/>
    </location>
</feature>
<dbReference type="Gene3D" id="2.40.160.210">
    <property type="entry name" value="Acyl-CoA thioesterase, double hotdog domain"/>
    <property type="match status" value="2"/>
</dbReference>
<reference evidence="3 4" key="1">
    <citation type="submission" date="2014-02" db="EMBL/GenBank/DDBJ databases">
        <title>The genome sequence of the entomopathogenic fungus Metarhizium robertsii ARSEF 2575.</title>
        <authorList>
            <person name="Giuliano Garisto Donzelli B."/>
            <person name="Roe B.A."/>
            <person name="Macmil S.L."/>
            <person name="Krasnoff S.B."/>
            <person name="Gibson D.M."/>
        </authorList>
    </citation>
    <scope>NUCLEOTIDE SEQUENCE [LARGE SCALE GENOMIC DNA]</scope>
    <source>
        <strain evidence="3 4">ARSEF 2575</strain>
    </source>
</reference>
<evidence type="ECO:0000313" key="4">
    <source>
        <dbReference type="Proteomes" id="UP000030151"/>
    </source>
</evidence>
<feature type="domain" description="Acyl-CoA thioesterase-like N-terminal HotDog" evidence="1">
    <location>
        <begin position="32"/>
        <end position="114"/>
    </location>
</feature>
<dbReference type="HOGENOM" id="CLU_050730_0_0_1"/>
<accession>A0A0A1V9S5</accession>
<comment type="caution">
    <text evidence="3">The sequence shown here is derived from an EMBL/GenBank/DDBJ whole genome shotgun (WGS) entry which is preliminary data.</text>
</comment>
<name>A0A0A1V9S5_9HYPO</name>
<dbReference type="EMBL" id="JELW01000001">
    <property type="protein sequence ID" value="EXV06760.1"/>
    <property type="molecule type" value="Genomic_DNA"/>
</dbReference>
<dbReference type="InterPro" id="IPR052389">
    <property type="entry name" value="Sec_Metab_Biosynth-Assoc"/>
</dbReference>
<protein>
    <submittedName>
        <fullName evidence="3">Thioesterase family protein</fullName>
    </submittedName>
</protein>
<evidence type="ECO:0000313" key="3">
    <source>
        <dbReference type="EMBL" id="EXV06760.1"/>
    </source>
</evidence>
<proteinExistence type="predicted"/>
<dbReference type="InterPro" id="IPR049450">
    <property type="entry name" value="ACOT8-like_C"/>
</dbReference>
<sequence>MPQDIPKGARATFSEATKVEQLDSQTYQINLHSDYCVGKVPNGGYTASCMLVAANRHLASRGQSDTFTAHFEYPNRTSSGPAVIVIDEVKLGRTLSTLHLTLWQGDLLANAPWVNTSASRRTVLGYTTHTNLSAFTGISMPTGYEGTPAASLPPVPEFAALKATGSDRVWEQSKWPGVLKTSASNGNWRFFLPRQGPLSPGVLDMWVCLANGENITQSTLPYAADAFPHSLHTFLTTPKMRELLEPPPPDKVEDATTREAREEVARRNRQRGSMWFPTVLLNLEAKTRLPKEGVEWLAVRVTAKQIKDGRFDLDVVMRDLDGELVALSQQVALMVSWERNVGKKRKEAAL</sequence>
<dbReference type="AlphaFoldDB" id="A0A0A1V9S5"/>
<gene>
    <name evidence="3" type="ORF">X797_001482</name>
</gene>
<dbReference type="PANTHER" id="PTHR38110:SF1">
    <property type="entry name" value="THIOESTERASE DOMAIN-CONTAINING PROTEIN"/>
    <property type="match status" value="1"/>
</dbReference>
<dbReference type="OrthoDB" id="2532955at2759"/>
<dbReference type="eggNOG" id="ENOG502S4UX">
    <property type="taxonomic scope" value="Eukaryota"/>
</dbReference>
<dbReference type="SUPFAM" id="SSF54637">
    <property type="entry name" value="Thioesterase/thiol ester dehydrase-isomerase"/>
    <property type="match status" value="2"/>
</dbReference>
<evidence type="ECO:0000259" key="1">
    <source>
        <dbReference type="Pfam" id="PF13622"/>
    </source>
</evidence>
<dbReference type="Proteomes" id="UP000030151">
    <property type="component" value="Unassembled WGS sequence"/>
</dbReference>
<dbReference type="Pfam" id="PF13622">
    <property type="entry name" value="4HBT_3"/>
    <property type="match status" value="1"/>
</dbReference>
<dbReference type="PANTHER" id="PTHR38110">
    <property type="entry name" value="CHROMOSOME 23, WHOLE GENOME SHOTGUN SEQUENCE"/>
    <property type="match status" value="1"/>
</dbReference>
<evidence type="ECO:0000259" key="2">
    <source>
        <dbReference type="Pfam" id="PF20789"/>
    </source>
</evidence>
<dbReference type="InterPro" id="IPR042171">
    <property type="entry name" value="Acyl-CoA_hotdog"/>
</dbReference>
<dbReference type="InterPro" id="IPR029069">
    <property type="entry name" value="HotDog_dom_sf"/>
</dbReference>
<dbReference type="InterPro" id="IPR049449">
    <property type="entry name" value="TesB_ACOT8-like_N"/>
</dbReference>
<organism evidence="3 4">
    <name type="scientific">Metarhizium robertsii</name>
    <dbReference type="NCBI Taxonomy" id="568076"/>
    <lineage>
        <taxon>Eukaryota</taxon>
        <taxon>Fungi</taxon>
        <taxon>Dikarya</taxon>
        <taxon>Ascomycota</taxon>
        <taxon>Pezizomycotina</taxon>
        <taxon>Sordariomycetes</taxon>
        <taxon>Hypocreomycetidae</taxon>
        <taxon>Hypocreales</taxon>
        <taxon>Clavicipitaceae</taxon>
        <taxon>Metarhizium</taxon>
    </lineage>
</organism>
<dbReference type="Pfam" id="PF20789">
    <property type="entry name" value="4HBT_3C"/>
    <property type="match status" value="1"/>
</dbReference>